<dbReference type="EMBL" id="AQHF01000025">
    <property type="protein sequence ID" value="MBE0346980.1"/>
    <property type="molecule type" value="Genomic_DNA"/>
</dbReference>
<dbReference type="GO" id="GO:0050528">
    <property type="term" value="F:acyloxyacyl hydrolase activity"/>
    <property type="evidence" value="ECO:0007669"/>
    <property type="project" value="UniProtKB-EC"/>
</dbReference>
<comment type="subcellular location">
    <subcellularLocation>
        <location evidence="1">Cell outer membrane</location>
        <topology evidence="1">Multi-pass membrane protein</topology>
    </subcellularLocation>
</comment>
<comment type="caution">
    <text evidence="4">The sequence shown here is derived from an EMBL/GenBank/DDBJ whole genome shotgun (WGS) entry which is preliminary data.</text>
</comment>
<dbReference type="Pfam" id="PF09411">
    <property type="entry name" value="PagL"/>
    <property type="match status" value="1"/>
</dbReference>
<dbReference type="Proteomes" id="UP000660708">
    <property type="component" value="Unassembled WGS sequence"/>
</dbReference>
<evidence type="ECO:0000313" key="5">
    <source>
        <dbReference type="Proteomes" id="UP000660708"/>
    </source>
</evidence>
<reference evidence="4 5" key="1">
    <citation type="submission" date="2015-06" db="EMBL/GenBank/DDBJ databases">
        <title>Genome sequence of Pseudoalteromonas peptidolytica.</title>
        <authorList>
            <person name="Xie B.-B."/>
            <person name="Rong J.-C."/>
            <person name="Qin Q.-L."/>
            <person name="Zhang Y.-Z."/>
        </authorList>
    </citation>
    <scope>NUCLEOTIDE SEQUENCE [LARGE SCALE GENOMIC DNA]</scope>
    <source>
        <strain evidence="4 5">F12-50-A1</strain>
    </source>
</reference>
<comment type="function">
    <text evidence="1">Has lipid A 3-O-deacylase activity. Hydrolyzes the ester bond at the 3 position of lipid A, a bioactive component of lipopolysaccharide (LPS), thereby releasing the primary fatty acyl moiety.</text>
</comment>
<keyword evidence="5" id="KW-1185">Reference proteome</keyword>
<feature type="active site" description="Charge relay system" evidence="2">
    <location>
        <position position="151"/>
    </location>
</feature>
<name>A0A8I0T4H7_9GAMM</name>
<comment type="subunit">
    <text evidence="1">Homodimer.</text>
</comment>
<dbReference type="InterPro" id="IPR018550">
    <property type="entry name" value="Lipid-A_deacylase-rel"/>
</dbReference>
<keyword evidence="1" id="KW-0998">Cell outer membrane</keyword>
<dbReference type="EC" id="3.1.1.77" evidence="1"/>
<accession>A0A8I0T4H7</accession>
<comment type="similarity">
    <text evidence="1">Belongs to the PagL family.</text>
</comment>
<keyword evidence="1" id="KW-0378">Hydrolase</keyword>
<dbReference type="Gene3D" id="2.40.160.20">
    <property type="match status" value="1"/>
</dbReference>
<comment type="catalytic activity">
    <reaction evidence="1">
        <text>a 3-(acyloxy)acyl derivative of bacterial toxin + H2O = a 3-hydroxyacyl derivative of bacterial toxin + a fatty acid + H(+)</text>
        <dbReference type="Rhea" id="RHEA:12032"/>
        <dbReference type="ChEBI" id="CHEBI:15377"/>
        <dbReference type="ChEBI" id="CHEBI:15378"/>
        <dbReference type="ChEBI" id="CHEBI:28868"/>
        <dbReference type="ChEBI" id="CHEBI:136853"/>
        <dbReference type="ChEBI" id="CHEBI:140675"/>
        <dbReference type="EC" id="3.1.1.77"/>
    </reaction>
</comment>
<evidence type="ECO:0000256" key="1">
    <source>
        <dbReference type="PIRNR" id="PIRNR029681"/>
    </source>
</evidence>
<evidence type="ECO:0000256" key="3">
    <source>
        <dbReference type="PIRSR" id="PIRSR029681-2"/>
    </source>
</evidence>
<evidence type="ECO:0000256" key="2">
    <source>
        <dbReference type="PIRSR" id="PIRSR029681-1"/>
    </source>
</evidence>
<sequence length="175" mass="19900">MRFVSLIVVWLGFLLVSIPSYSSEVALDYVMGEGDVKGLRLGYRPAYFSISEYGFSEGSYIYFELSTNYWEYGDPKRSDTSFAIALSPVLNVPITKLGTMPVNFEFGIGMSYVSDTRFAGKDIGVHYQFEDRIGINLSVTPYSRVGMRYLHYSNAGLSDHNPGLDFFNLFYVRRF</sequence>
<proteinExistence type="inferred from homology"/>
<dbReference type="AlphaFoldDB" id="A0A8I0T4H7"/>
<dbReference type="RefSeq" id="WP_147390956.1">
    <property type="nucleotide sequence ID" value="NZ_AQHF01000025.1"/>
</dbReference>
<feature type="active site" description="Charge relay system" evidence="2">
    <location>
        <position position="165"/>
    </location>
</feature>
<feature type="active site" description="Charge relay system" evidence="2">
    <location>
        <position position="153"/>
    </location>
</feature>
<evidence type="ECO:0000313" key="4">
    <source>
        <dbReference type="EMBL" id="MBE0346980.1"/>
    </source>
</evidence>
<dbReference type="PIRSF" id="PIRSF029681">
    <property type="entry name" value="PagL"/>
    <property type="match status" value="1"/>
</dbReference>
<organism evidence="4 5">
    <name type="scientific">Pseudoalteromonas peptidolytica F12-50-A1</name>
    <dbReference type="NCBI Taxonomy" id="1315280"/>
    <lineage>
        <taxon>Bacteria</taxon>
        <taxon>Pseudomonadati</taxon>
        <taxon>Pseudomonadota</taxon>
        <taxon>Gammaproteobacteria</taxon>
        <taxon>Alteromonadales</taxon>
        <taxon>Pseudoalteromonadaceae</taxon>
        <taxon>Pseudoalteromonas</taxon>
    </lineage>
</organism>
<protein>
    <recommendedName>
        <fullName evidence="1">Lipid A deacylase</fullName>
        <ecNumber evidence="1">3.1.1.77</ecNumber>
    </recommendedName>
    <alternativeName>
        <fullName evidence="1">LPS 3-O-deacylase</fullName>
    </alternativeName>
    <alternativeName>
        <fullName evidence="1">Outer membrane enzyme</fullName>
    </alternativeName>
</protein>
<keyword evidence="1" id="KW-0472">Membrane</keyword>
<dbReference type="GO" id="GO:0009279">
    <property type="term" value="C:cell outer membrane"/>
    <property type="evidence" value="ECO:0007669"/>
    <property type="project" value="UniProtKB-SubCell"/>
</dbReference>
<feature type="site" description="Critical for activity" evidence="3">
    <location>
        <position position="154"/>
    </location>
</feature>
<gene>
    <name evidence="4" type="primary">pagL</name>
    <name evidence="4" type="ORF">PPEP_a3953</name>
</gene>